<keyword evidence="2" id="KW-1185">Reference proteome</keyword>
<dbReference type="OrthoDB" id="1445938at2"/>
<evidence type="ECO:0000313" key="2">
    <source>
        <dbReference type="Proteomes" id="UP000241507"/>
    </source>
</evidence>
<dbReference type="EMBL" id="CP028136">
    <property type="protein sequence ID" value="AVR46025.1"/>
    <property type="molecule type" value="Genomic_DNA"/>
</dbReference>
<reference evidence="2" key="1">
    <citation type="submission" date="2018-03" db="EMBL/GenBank/DDBJ databases">
        <title>Gramella fulva sp. nov., isolated from a dry surface of tidal flat.</title>
        <authorList>
            <person name="Hwang S.H."/>
            <person name="Hwang W.M."/>
            <person name="Kang K."/>
            <person name="Ahn T.-Y."/>
        </authorList>
    </citation>
    <scope>NUCLEOTIDE SEQUENCE [LARGE SCALE GENOMIC DNA]</scope>
    <source>
        <strain evidence="2">SH35</strain>
    </source>
</reference>
<accession>A0A2R3Z700</accession>
<dbReference type="AlphaFoldDB" id="A0A2R3Z700"/>
<sequence length="147" mass="17549">MITIGKLIIPENDVLNYQEVENYFNNNQNILQVSKNKEIDFSIISKLINDSFPKPNIYGIFIKDSEEVEWTLKYIGQRKSKYIKDRLRQHLIKKHKRTGAQFDRVKIELKAGKEIGIKLYSIKPDELRQFYEQKLLNNLDCLWNCQR</sequence>
<protein>
    <recommendedName>
        <fullName evidence="3">GIY-YIG domain-containing protein</fullName>
    </recommendedName>
</protein>
<dbReference type="RefSeq" id="WP_107012800.1">
    <property type="nucleotide sequence ID" value="NZ_CP028136.1"/>
</dbReference>
<gene>
    <name evidence="1" type="ORF">C7S20_12600</name>
</gene>
<dbReference type="KEGG" id="grs:C7S20_12600"/>
<name>A0A2R3Z700_9FLAO</name>
<proteinExistence type="predicted"/>
<evidence type="ECO:0000313" key="1">
    <source>
        <dbReference type="EMBL" id="AVR46025.1"/>
    </source>
</evidence>
<evidence type="ECO:0008006" key="3">
    <source>
        <dbReference type="Google" id="ProtNLM"/>
    </source>
</evidence>
<dbReference type="Proteomes" id="UP000241507">
    <property type="component" value="Chromosome"/>
</dbReference>
<organism evidence="1 2">
    <name type="scientific">Christiangramia fulva</name>
    <dbReference type="NCBI Taxonomy" id="2126553"/>
    <lineage>
        <taxon>Bacteria</taxon>
        <taxon>Pseudomonadati</taxon>
        <taxon>Bacteroidota</taxon>
        <taxon>Flavobacteriia</taxon>
        <taxon>Flavobacteriales</taxon>
        <taxon>Flavobacteriaceae</taxon>
        <taxon>Christiangramia</taxon>
    </lineage>
</organism>